<reference evidence="2" key="1">
    <citation type="journal article" date="2017" name="bioRxiv">
        <title>Comparative analysis of the genomes of Stylophora pistillata and Acropora digitifera provides evidence for extensive differences between species of corals.</title>
        <authorList>
            <person name="Voolstra C.R."/>
            <person name="Li Y."/>
            <person name="Liew Y.J."/>
            <person name="Baumgarten S."/>
            <person name="Zoccola D."/>
            <person name="Flot J.-F."/>
            <person name="Tambutte S."/>
            <person name="Allemand D."/>
            <person name="Aranda M."/>
        </authorList>
    </citation>
    <scope>NUCLEOTIDE SEQUENCE [LARGE SCALE GENOMIC DNA]</scope>
</reference>
<dbReference type="Proteomes" id="UP000225706">
    <property type="component" value="Unassembled WGS sequence"/>
</dbReference>
<gene>
    <name evidence="1" type="ORF">AWC38_SpisGene4366</name>
</gene>
<evidence type="ECO:0000313" key="1">
    <source>
        <dbReference type="EMBL" id="PFX30831.1"/>
    </source>
</evidence>
<name>A0A2B4SLQ9_STYPI</name>
<protein>
    <submittedName>
        <fullName evidence="1">Uncharacterized protein</fullName>
    </submittedName>
</protein>
<dbReference type="SUPFAM" id="SSF56672">
    <property type="entry name" value="DNA/RNA polymerases"/>
    <property type="match status" value="1"/>
</dbReference>
<proteinExistence type="predicted"/>
<dbReference type="InterPro" id="IPR008042">
    <property type="entry name" value="Retrotrans_Pao"/>
</dbReference>
<dbReference type="EMBL" id="LSMT01000044">
    <property type="protein sequence ID" value="PFX30831.1"/>
    <property type="molecule type" value="Genomic_DNA"/>
</dbReference>
<dbReference type="PANTHER" id="PTHR47331:SF1">
    <property type="entry name" value="GAG-LIKE PROTEIN"/>
    <property type="match status" value="1"/>
</dbReference>
<dbReference type="AlphaFoldDB" id="A0A2B4SLQ9"/>
<comment type="caution">
    <text evidence="1">The sequence shown here is derived from an EMBL/GenBank/DDBJ whole genome shotgun (WGS) entry which is preliminary data.</text>
</comment>
<sequence length="847" mass="96964">MYSELQRKNVIFEDDRQMDDVLGEFGMGKDLAVFKSSETSPVRSPGAISPLNTIEDAEVEDVRAEIRKRIPTGKEIKAVFLKERQALRMATEELELKQEIAQAKVEEELYEKFEIEQNIDAFQTLIESKVENSVERLYYLDQYMSGKAKELIKGCLQMKDGDYYQEARRLLKKHYEDPYKIAKASNGLHDHSWKQEGLKTEVEIGESKGTEVKERNDEGQVINAYNAICNVTEASDVPVSMGIVPIWLYHKNNTEQKIGVYALLDNASGGTFIKEESLKRFGVEARLRKELFTREESHYELPLPFREQHVQLPNNRPQAAQRFIGLKKKLESNDKYRADYVDFMIGIIDKGYASKIDLGNLSTQKRKVWYLPHHGIYHPRKPSSIRVVFDCSARYHGESLNDYLLQGLDLTSKLNGVLTRFREERVAFMADIEKMFYQVKVKEADQYFLRFLWWSNGNLTKESEEHCMTTKEDAIEVLHDVKNLCAKEGFNFTKFVSNSRRVIMSVLPEDRAKEIKAPVVLVGKRILQEICDDSSWDEPVEGDILSRWENWRSQLPLLETISIPRCFKPSDFGKVVSAQLHNMSDASGSGYGQCSYLLLVHDNNRIHCSFVVGKAHVAPRKTVSIPRLELAAAAVSVKVANVLKYELNYERIEELYWTDSKAVLGFINNESRRFHVYLANRVQLIRDYTSPSQWRSLVKETSQGAPSSGQKCDGKDCPVVTSVMVNDLEQAEVEVIKLVQADAFEREIKALKELQTEVKCGSRQCDKEKKVSMKKTTSLHTMDPLLDCNRVLRVGERIKKANLSDSLKNAVILPKVGHVTQLIIRHVLEKTQHSGRGVTLNELRTNS</sequence>
<organism evidence="1 2">
    <name type="scientific">Stylophora pistillata</name>
    <name type="common">Smooth cauliflower coral</name>
    <dbReference type="NCBI Taxonomy" id="50429"/>
    <lineage>
        <taxon>Eukaryota</taxon>
        <taxon>Metazoa</taxon>
        <taxon>Cnidaria</taxon>
        <taxon>Anthozoa</taxon>
        <taxon>Hexacorallia</taxon>
        <taxon>Scleractinia</taxon>
        <taxon>Astrocoeniina</taxon>
        <taxon>Pocilloporidae</taxon>
        <taxon>Stylophora</taxon>
    </lineage>
</organism>
<dbReference type="OrthoDB" id="10067762at2759"/>
<evidence type="ECO:0000313" key="2">
    <source>
        <dbReference type="Proteomes" id="UP000225706"/>
    </source>
</evidence>
<dbReference type="STRING" id="50429.A0A2B4SLQ9"/>
<accession>A0A2B4SLQ9</accession>
<dbReference type="PANTHER" id="PTHR47331">
    <property type="entry name" value="PHD-TYPE DOMAIN-CONTAINING PROTEIN"/>
    <property type="match status" value="1"/>
</dbReference>
<dbReference type="Pfam" id="PF05380">
    <property type="entry name" value="Peptidase_A17"/>
    <property type="match status" value="1"/>
</dbReference>
<keyword evidence="2" id="KW-1185">Reference proteome</keyword>
<dbReference type="InterPro" id="IPR043502">
    <property type="entry name" value="DNA/RNA_pol_sf"/>
</dbReference>